<keyword evidence="3" id="KW-0902">Two-component regulatory system</keyword>
<dbReference type="Pfam" id="PF07730">
    <property type="entry name" value="HisKA_3"/>
    <property type="match status" value="1"/>
</dbReference>
<keyword evidence="4" id="KW-0812">Transmembrane</keyword>
<sequence length="383" mass="40906">MTASRTDIEDEDVRESWEWPMVATSPRARRERARRTLLAVPFLGWLVHMAFMALDPPHSPGFAVAVWGVTAVYGTTYLAILWYGPGYGRAARIGMVGWLYLTGSGLAIVTGNPGDLSVIAFAITAAALLLPVRWAQLLGLATVAGFVAFAWPLTSEEDVMQAALLASFAVGMVGLMRLMRTVTQLREAREEIKVLAVAGERARLARDLHDVLGHSLTTITLKTGLARRMLETGAGTDRVLAEVGEAEELSRQALGDIRATVSGYRRTTLTGEIVGAGAALRAAGIDPVLPRAVDDVPVQLREPFGYVLREGVTNVIRHSGATRCEVALGSTWLEVRDNGRGASDGHALGNGLSGLTERIEAVGGTVHAGPLPEGGFRLRAEVP</sequence>
<dbReference type="EMBL" id="JBHUCM010000032">
    <property type="protein sequence ID" value="MFD1542687.1"/>
    <property type="molecule type" value="Genomic_DNA"/>
</dbReference>
<keyword evidence="2 6" id="KW-0418">Kinase</keyword>
<organism evidence="6 7">
    <name type="scientific">Nonomuraea guangzhouensis</name>
    <dbReference type="NCBI Taxonomy" id="1291555"/>
    <lineage>
        <taxon>Bacteria</taxon>
        <taxon>Bacillati</taxon>
        <taxon>Actinomycetota</taxon>
        <taxon>Actinomycetes</taxon>
        <taxon>Streptosporangiales</taxon>
        <taxon>Streptosporangiaceae</taxon>
        <taxon>Nonomuraea</taxon>
    </lineage>
</organism>
<evidence type="ECO:0000259" key="5">
    <source>
        <dbReference type="Pfam" id="PF07730"/>
    </source>
</evidence>
<dbReference type="InterPro" id="IPR050482">
    <property type="entry name" value="Sensor_HK_TwoCompSys"/>
</dbReference>
<feature type="transmembrane region" description="Helical" evidence="4">
    <location>
        <begin position="116"/>
        <end position="132"/>
    </location>
</feature>
<feature type="transmembrane region" description="Helical" evidence="4">
    <location>
        <begin position="90"/>
        <end position="110"/>
    </location>
</feature>
<evidence type="ECO:0000313" key="7">
    <source>
        <dbReference type="Proteomes" id="UP001597097"/>
    </source>
</evidence>
<proteinExistence type="predicted"/>
<dbReference type="Proteomes" id="UP001597097">
    <property type="component" value="Unassembled WGS sequence"/>
</dbReference>
<dbReference type="InterPro" id="IPR011712">
    <property type="entry name" value="Sig_transdc_His_kin_sub3_dim/P"/>
</dbReference>
<evidence type="ECO:0000256" key="2">
    <source>
        <dbReference type="ARBA" id="ARBA00022777"/>
    </source>
</evidence>
<keyword evidence="1" id="KW-0808">Transferase</keyword>
<evidence type="ECO:0000256" key="4">
    <source>
        <dbReference type="SAM" id="Phobius"/>
    </source>
</evidence>
<keyword evidence="4" id="KW-0472">Membrane</keyword>
<feature type="transmembrane region" description="Helical" evidence="4">
    <location>
        <begin position="36"/>
        <end position="54"/>
    </location>
</feature>
<evidence type="ECO:0000313" key="6">
    <source>
        <dbReference type="EMBL" id="MFD1542687.1"/>
    </source>
</evidence>
<feature type="transmembrane region" description="Helical" evidence="4">
    <location>
        <begin position="159"/>
        <end position="179"/>
    </location>
</feature>
<keyword evidence="7" id="KW-1185">Reference proteome</keyword>
<dbReference type="RefSeq" id="WP_219538327.1">
    <property type="nucleotide sequence ID" value="NZ_JAHKRM010000046.1"/>
</dbReference>
<dbReference type="GO" id="GO:0016301">
    <property type="term" value="F:kinase activity"/>
    <property type="evidence" value="ECO:0007669"/>
    <property type="project" value="UniProtKB-KW"/>
</dbReference>
<feature type="transmembrane region" description="Helical" evidence="4">
    <location>
        <begin position="137"/>
        <end position="153"/>
    </location>
</feature>
<reference evidence="7" key="1">
    <citation type="journal article" date="2019" name="Int. J. Syst. Evol. Microbiol.">
        <title>The Global Catalogue of Microorganisms (GCM) 10K type strain sequencing project: providing services to taxonomists for standard genome sequencing and annotation.</title>
        <authorList>
            <consortium name="The Broad Institute Genomics Platform"/>
            <consortium name="The Broad Institute Genome Sequencing Center for Infectious Disease"/>
            <person name="Wu L."/>
            <person name="Ma J."/>
        </authorList>
    </citation>
    <scope>NUCLEOTIDE SEQUENCE [LARGE SCALE GENOMIC DNA]</scope>
    <source>
        <strain evidence="7">CGMCC 1.15399</strain>
    </source>
</reference>
<evidence type="ECO:0000256" key="3">
    <source>
        <dbReference type="ARBA" id="ARBA00023012"/>
    </source>
</evidence>
<protein>
    <submittedName>
        <fullName evidence="6">Sensor histidine kinase</fullName>
    </submittedName>
</protein>
<dbReference type="PANTHER" id="PTHR24421">
    <property type="entry name" value="NITRATE/NITRITE SENSOR PROTEIN NARX-RELATED"/>
    <property type="match status" value="1"/>
</dbReference>
<accession>A0ABW4GIS3</accession>
<dbReference type="CDD" id="cd16917">
    <property type="entry name" value="HATPase_UhpB-NarQ-NarX-like"/>
    <property type="match status" value="1"/>
</dbReference>
<dbReference type="PANTHER" id="PTHR24421:SF63">
    <property type="entry name" value="SENSOR HISTIDINE KINASE DESK"/>
    <property type="match status" value="1"/>
</dbReference>
<keyword evidence="4" id="KW-1133">Transmembrane helix</keyword>
<name>A0ABW4GIS3_9ACTN</name>
<gene>
    <name evidence="6" type="ORF">ACFSJ0_36920</name>
</gene>
<feature type="domain" description="Signal transduction histidine kinase subgroup 3 dimerisation and phosphoacceptor" evidence="5">
    <location>
        <begin position="200"/>
        <end position="268"/>
    </location>
</feature>
<feature type="transmembrane region" description="Helical" evidence="4">
    <location>
        <begin position="60"/>
        <end position="83"/>
    </location>
</feature>
<comment type="caution">
    <text evidence="6">The sequence shown here is derived from an EMBL/GenBank/DDBJ whole genome shotgun (WGS) entry which is preliminary data.</text>
</comment>
<evidence type="ECO:0000256" key="1">
    <source>
        <dbReference type="ARBA" id="ARBA00022679"/>
    </source>
</evidence>